<dbReference type="Pfam" id="PF13740">
    <property type="entry name" value="ACT_6"/>
    <property type="match status" value="2"/>
</dbReference>
<keyword evidence="1" id="KW-0963">Cytoplasm</keyword>
<evidence type="ECO:0000256" key="1">
    <source>
        <dbReference type="PIRNR" id="PIRNR028103"/>
    </source>
</evidence>
<dbReference type="EMBL" id="JBHRYR010000002">
    <property type="protein sequence ID" value="MFC3852376.1"/>
    <property type="molecule type" value="Genomic_DNA"/>
</dbReference>
<dbReference type="InterPro" id="IPR045865">
    <property type="entry name" value="ACT-like_dom_sf"/>
</dbReference>
<dbReference type="SUPFAM" id="SSF55021">
    <property type="entry name" value="ACT-like"/>
    <property type="match status" value="2"/>
</dbReference>
<gene>
    <name evidence="3" type="ORF">ACFOOG_05965</name>
</gene>
<dbReference type="InterPro" id="IPR002912">
    <property type="entry name" value="ACT_dom"/>
</dbReference>
<dbReference type="PIRSF" id="PIRSF028103">
    <property type="entry name" value="GcvR"/>
    <property type="match status" value="1"/>
</dbReference>
<evidence type="ECO:0000259" key="2">
    <source>
        <dbReference type="PROSITE" id="PS51671"/>
    </source>
</evidence>
<dbReference type="InterPro" id="IPR050990">
    <property type="entry name" value="UPF0237/GcvR_regulator"/>
</dbReference>
<feature type="domain" description="ACT" evidence="2">
    <location>
        <begin position="90"/>
        <end position="171"/>
    </location>
</feature>
<keyword evidence="4" id="KW-1185">Reference proteome</keyword>
<organism evidence="3 4">
    <name type="scientific">Saccharospirillum mangrovi</name>
    <dbReference type="NCBI Taxonomy" id="2161747"/>
    <lineage>
        <taxon>Bacteria</taxon>
        <taxon>Pseudomonadati</taxon>
        <taxon>Pseudomonadota</taxon>
        <taxon>Gammaproteobacteria</taxon>
        <taxon>Oceanospirillales</taxon>
        <taxon>Saccharospirillaceae</taxon>
        <taxon>Saccharospirillum</taxon>
    </lineage>
</organism>
<dbReference type="PROSITE" id="PS51671">
    <property type="entry name" value="ACT"/>
    <property type="match status" value="1"/>
</dbReference>
<dbReference type="RefSeq" id="WP_380694447.1">
    <property type="nucleotide sequence ID" value="NZ_JBHRYR010000002.1"/>
</dbReference>
<proteinExistence type="predicted"/>
<dbReference type="Gene3D" id="3.30.70.260">
    <property type="match status" value="2"/>
</dbReference>
<dbReference type="InterPro" id="IPR016867">
    <property type="entry name" value="GcvR"/>
</dbReference>
<dbReference type="PANTHER" id="PTHR34875">
    <property type="entry name" value="UPF0237 PROTEIN MJ1558"/>
    <property type="match status" value="1"/>
</dbReference>
<protein>
    <recommendedName>
        <fullName evidence="1">Glycine cleavage system transcriptional repressor</fullName>
    </recommendedName>
</protein>
<sequence length="172" mass="18492">MTPMLLTIIADDRPGIVEAVADVISTHQGNWLESQLANLAGKFAGIVRIELPEDQVTALSTALAELHSKGIKVSIDEGNQRVQGGQARVKITVTGSDRPGIVREITALLARQQVNVLSMNTQCELAPMSNDHLFVATVQVVLPDSMDEHDLAETLEGISTDLMVDTDVLAKL</sequence>
<keyword evidence="1" id="KW-0804">Transcription</keyword>
<dbReference type="PANTHER" id="PTHR34875:SF6">
    <property type="entry name" value="UPF0237 PROTEIN MJ1558"/>
    <property type="match status" value="1"/>
</dbReference>
<evidence type="ECO:0000313" key="4">
    <source>
        <dbReference type="Proteomes" id="UP001595617"/>
    </source>
</evidence>
<comment type="subcellular location">
    <subcellularLocation>
        <location evidence="1">Cytoplasm</location>
    </subcellularLocation>
</comment>
<accession>A0ABV7ZYF9</accession>
<dbReference type="Proteomes" id="UP001595617">
    <property type="component" value="Unassembled WGS sequence"/>
</dbReference>
<evidence type="ECO:0000313" key="3">
    <source>
        <dbReference type="EMBL" id="MFC3852376.1"/>
    </source>
</evidence>
<reference evidence="4" key="1">
    <citation type="journal article" date="2019" name="Int. J. Syst. Evol. Microbiol.">
        <title>The Global Catalogue of Microorganisms (GCM) 10K type strain sequencing project: providing services to taxonomists for standard genome sequencing and annotation.</title>
        <authorList>
            <consortium name="The Broad Institute Genomics Platform"/>
            <consortium name="The Broad Institute Genome Sequencing Center for Infectious Disease"/>
            <person name="Wu L."/>
            <person name="Ma J."/>
        </authorList>
    </citation>
    <scope>NUCLEOTIDE SEQUENCE [LARGE SCALE GENOMIC DNA]</scope>
    <source>
        <strain evidence="4">IBRC 10765</strain>
    </source>
</reference>
<dbReference type="CDD" id="cd04869">
    <property type="entry name" value="ACT_GcvR_2"/>
    <property type="match status" value="1"/>
</dbReference>
<comment type="caution">
    <text evidence="3">The sequence shown here is derived from an EMBL/GenBank/DDBJ whole genome shotgun (WGS) entry which is preliminary data.</text>
</comment>
<keyword evidence="1" id="KW-0678">Repressor</keyword>
<name>A0ABV7ZYF9_9GAMM</name>